<dbReference type="Pfam" id="PF12680">
    <property type="entry name" value="SnoaL_2"/>
    <property type="match status" value="1"/>
</dbReference>
<evidence type="ECO:0000313" key="2">
    <source>
        <dbReference type="EMBL" id="MEE4599127.1"/>
    </source>
</evidence>
<dbReference type="SUPFAM" id="SSF54427">
    <property type="entry name" value="NTF2-like"/>
    <property type="match status" value="1"/>
</dbReference>
<dbReference type="InterPro" id="IPR037401">
    <property type="entry name" value="SnoaL-like"/>
</dbReference>
<keyword evidence="3" id="KW-1185">Reference proteome</keyword>
<evidence type="ECO:0000313" key="3">
    <source>
        <dbReference type="Proteomes" id="UP001354709"/>
    </source>
</evidence>
<dbReference type="Gene3D" id="3.10.450.50">
    <property type="match status" value="1"/>
</dbReference>
<name>A0ABU7QCJ9_9ACTN</name>
<protein>
    <submittedName>
        <fullName evidence="2">Nuclear transport factor 2 family protein</fullName>
    </submittedName>
</protein>
<comment type="caution">
    <text evidence="2">The sequence shown here is derived from an EMBL/GenBank/DDBJ whole genome shotgun (WGS) entry which is preliminary data.</text>
</comment>
<evidence type="ECO:0000259" key="1">
    <source>
        <dbReference type="Pfam" id="PF12680"/>
    </source>
</evidence>
<sequence>MARAEASELLALMERFAAAWNRHDIDALMSCMHPDGVYEASTGADRDGERFSGESAVRDGYQSLLDRMPDAQWHDARHFVAGDRGVTEWTFTATKPNGARIETDGCDLLTFREGLIVRKSSLRKIRPDLPAD</sequence>
<reference evidence="2 3" key="1">
    <citation type="submission" date="2023-11" db="EMBL/GenBank/DDBJ databases">
        <title>30 novel species of actinomycetes from the DSMZ collection.</title>
        <authorList>
            <person name="Nouioui I."/>
        </authorList>
    </citation>
    <scope>NUCLEOTIDE SEQUENCE [LARGE SCALE GENOMIC DNA]</scope>
    <source>
        <strain evidence="2 3">DSM 41524</strain>
    </source>
</reference>
<dbReference type="InterPro" id="IPR032710">
    <property type="entry name" value="NTF2-like_dom_sf"/>
</dbReference>
<accession>A0ABU7QCJ9</accession>
<proteinExistence type="predicted"/>
<gene>
    <name evidence="2" type="ORF">V2J94_46195</name>
</gene>
<feature type="domain" description="SnoaL-like" evidence="1">
    <location>
        <begin position="14"/>
        <end position="118"/>
    </location>
</feature>
<dbReference type="EMBL" id="JAZBJO010000065">
    <property type="protein sequence ID" value="MEE4599127.1"/>
    <property type="molecule type" value="Genomic_DNA"/>
</dbReference>
<dbReference type="Proteomes" id="UP001354709">
    <property type="component" value="Unassembled WGS sequence"/>
</dbReference>
<organism evidence="2 3">
    <name type="scientific">Streptomyces asiaticus subsp. ignotus</name>
    <dbReference type="NCBI Taxonomy" id="3098222"/>
    <lineage>
        <taxon>Bacteria</taxon>
        <taxon>Bacillati</taxon>
        <taxon>Actinomycetota</taxon>
        <taxon>Actinomycetes</taxon>
        <taxon>Kitasatosporales</taxon>
        <taxon>Streptomycetaceae</taxon>
        <taxon>Streptomyces</taxon>
        <taxon>Streptomyces violaceusniger group</taxon>
    </lineage>
</organism>